<proteinExistence type="predicted"/>
<dbReference type="Proteomes" id="UP000215335">
    <property type="component" value="Unassembled WGS sequence"/>
</dbReference>
<sequence>DHFFQYIAFEQYSSKQRSGLFDYHPWVTNDEQNILLKADTINTLAAQLNCPLADVQLPALACLANMCCQNPAVASTIAATMTSDDPDGKSTNDEQNILLKADTINTLSAQLNCLLADVQLPALAYLANM</sequence>
<protein>
    <recommendedName>
        <fullName evidence="3">Armadillo repeat-containing domain-containing protein</fullName>
    </recommendedName>
</protein>
<keyword evidence="2" id="KW-1185">Reference proteome</keyword>
<dbReference type="Gene3D" id="1.25.10.10">
    <property type="entry name" value="Leucine-rich Repeat Variant"/>
    <property type="match status" value="1"/>
</dbReference>
<evidence type="ECO:0008006" key="3">
    <source>
        <dbReference type="Google" id="ProtNLM"/>
    </source>
</evidence>
<evidence type="ECO:0000313" key="1">
    <source>
        <dbReference type="EMBL" id="OXU20700.1"/>
    </source>
</evidence>
<reference evidence="1 2" key="1">
    <citation type="journal article" date="2017" name="Curr. Biol.">
        <title>The Evolution of Venom by Co-option of Single-Copy Genes.</title>
        <authorList>
            <person name="Martinson E.O."/>
            <person name="Mrinalini"/>
            <person name="Kelkar Y.D."/>
            <person name="Chang C.H."/>
            <person name="Werren J.H."/>
        </authorList>
    </citation>
    <scope>NUCLEOTIDE SEQUENCE [LARGE SCALE GENOMIC DNA]</scope>
    <source>
        <strain evidence="1 2">Alberta</strain>
        <tissue evidence="1">Whole body</tissue>
    </source>
</reference>
<gene>
    <name evidence="1" type="ORF">TSAR_016465</name>
</gene>
<dbReference type="EMBL" id="NNAY01002717">
    <property type="protein sequence ID" value="OXU20700.1"/>
    <property type="molecule type" value="Genomic_DNA"/>
</dbReference>
<organism evidence="1 2">
    <name type="scientific">Trichomalopsis sarcophagae</name>
    <dbReference type="NCBI Taxonomy" id="543379"/>
    <lineage>
        <taxon>Eukaryota</taxon>
        <taxon>Metazoa</taxon>
        <taxon>Ecdysozoa</taxon>
        <taxon>Arthropoda</taxon>
        <taxon>Hexapoda</taxon>
        <taxon>Insecta</taxon>
        <taxon>Pterygota</taxon>
        <taxon>Neoptera</taxon>
        <taxon>Endopterygota</taxon>
        <taxon>Hymenoptera</taxon>
        <taxon>Apocrita</taxon>
        <taxon>Proctotrupomorpha</taxon>
        <taxon>Chalcidoidea</taxon>
        <taxon>Pteromalidae</taxon>
        <taxon>Pteromalinae</taxon>
        <taxon>Trichomalopsis</taxon>
    </lineage>
</organism>
<dbReference type="InterPro" id="IPR011989">
    <property type="entry name" value="ARM-like"/>
</dbReference>
<evidence type="ECO:0000313" key="2">
    <source>
        <dbReference type="Proteomes" id="UP000215335"/>
    </source>
</evidence>
<dbReference type="AlphaFoldDB" id="A0A232EQR7"/>
<dbReference type="InterPro" id="IPR016024">
    <property type="entry name" value="ARM-type_fold"/>
</dbReference>
<name>A0A232EQR7_9HYME</name>
<dbReference type="SUPFAM" id="SSF48371">
    <property type="entry name" value="ARM repeat"/>
    <property type="match status" value="1"/>
</dbReference>
<comment type="caution">
    <text evidence="1">The sequence shown here is derived from an EMBL/GenBank/DDBJ whole genome shotgun (WGS) entry which is preliminary data.</text>
</comment>
<accession>A0A232EQR7</accession>
<feature type="non-terminal residue" evidence="1">
    <location>
        <position position="1"/>
    </location>
</feature>